<dbReference type="Pfam" id="PF00580">
    <property type="entry name" value="UvrD-helicase"/>
    <property type="match status" value="1"/>
</dbReference>
<dbReference type="Proteomes" id="UP001236404">
    <property type="component" value="Unassembled WGS sequence"/>
</dbReference>
<dbReference type="InterPro" id="IPR000212">
    <property type="entry name" value="DNA_helicase_UvrD/REP"/>
</dbReference>
<dbReference type="EC" id="5.6.2.4" evidence="9"/>
<evidence type="ECO:0000256" key="7">
    <source>
        <dbReference type="ARBA" id="ARBA00023235"/>
    </source>
</evidence>
<gene>
    <name evidence="13" type="ORF">QUG93_11205</name>
</gene>
<dbReference type="RefSeq" id="WP_289473951.1">
    <property type="nucleotide sequence ID" value="NZ_JAUCMN010000007.1"/>
</dbReference>
<dbReference type="SUPFAM" id="SSF52540">
    <property type="entry name" value="P-loop containing nucleoside triphosphate hydrolases"/>
    <property type="match status" value="1"/>
</dbReference>
<dbReference type="InterPro" id="IPR027417">
    <property type="entry name" value="P-loop_NTPase"/>
</dbReference>
<dbReference type="InterPro" id="IPR014017">
    <property type="entry name" value="DNA_helicase_UvrD-like_C"/>
</dbReference>
<feature type="domain" description="UvrD-like helicase ATP-binding" evidence="12">
    <location>
        <begin position="2"/>
        <end position="274"/>
    </location>
</feature>
<dbReference type="PROSITE" id="PS51198">
    <property type="entry name" value="UVRD_HELICASE_ATP_BIND"/>
    <property type="match status" value="1"/>
</dbReference>
<evidence type="ECO:0000256" key="6">
    <source>
        <dbReference type="ARBA" id="ARBA00023125"/>
    </source>
</evidence>
<evidence type="ECO:0000313" key="14">
    <source>
        <dbReference type="Proteomes" id="UP001236404"/>
    </source>
</evidence>
<evidence type="ECO:0000256" key="2">
    <source>
        <dbReference type="ARBA" id="ARBA00022741"/>
    </source>
</evidence>
<dbReference type="Gene3D" id="3.40.50.300">
    <property type="entry name" value="P-loop containing nucleotide triphosphate hydrolases"/>
    <property type="match status" value="2"/>
</dbReference>
<accession>A0ABT7TRM4</accession>
<evidence type="ECO:0000256" key="4">
    <source>
        <dbReference type="ARBA" id="ARBA00022806"/>
    </source>
</evidence>
<evidence type="ECO:0000256" key="9">
    <source>
        <dbReference type="ARBA" id="ARBA00034808"/>
    </source>
</evidence>
<proteinExistence type="inferred from homology"/>
<evidence type="ECO:0000256" key="3">
    <source>
        <dbReference type="ARBA" id="ARBA00022801"/>
    </source>
</evidence>
<dbReference type="Gene3D" id="1.10.10.160">
    <property type="match status" value="1"/>
</dbReference>
<keyword evidence="6" id="KW-0238">DNA-binding</keyword>
<keyword evidence="3 11" id="KW-0378">Hydrolase</keyword>
<dbReference type="InterPro" id="IPR014016">
    <property type="entry name" value="UvrD-like_ATP-bd"/>
</dbReference>
<dbReference type="PANTHER" id="PTHR11070">
    <property type="entry name" value="UVRD / RECB / PCRA DNA HELICASE FAMILY MEMBER"/>
    <property type="match status" value="1"/>
</dbReference>
<reference evidence="13 14" key="1">
    <citation type="submission" date="2023-06" db="EMBL/GenBank/DDBJ databases">
        <authorList>
            <person name="Feng G."/>
            <person name="Li J."/>
            <person name="Zhu H."/>
        </authorList>
    </citation>
    <scope>NUCLEOTIDE SEQUENCE [LARGE SCALE GENOMIC DNA]</scope>
    <source>
        <strain evidence="13 14">RHCKG28</strain>
    </source>
</reference>
<keyword evidence="7" id="KW-0413">Isomerase</keyword>
<evidence type="ECO:0000259" key="12">
    <source>
        <dbReference type="PROSITE" id="PS51198"/>
    </source>
</evidence>
<keyword evidence="14" id="KW-1185">Reference proteome</keyword>
<comment type="caution">
    <text evidence="13">The sequence shown here is derived from an EMBL/GenBank/DDBJ whole genome shotgun (WGS) entry which is preliminary data.</text>
</comment>
<comment type="catalytic activity">
    <reaction evidence="8">
        <text>Couples ATP hydrolysis with the unwinding of duplex DNA by translocating in the 3'-5' direction.</text>
        <dbReference type="EC" id="5.6.2.4"/>
    </reaction>
</comment>
<evidence type="ECO:0000256" key="1">
    <source>
        <dbReference type="ARBA" id="ARBA00009922"/>
    </source>
</evidence>
<evidence type="ECO:0000256" key="11">
    <source>
        <dbReference type="PROSITE-ProRule" id="PRU00560"/>
    </source>
</evidence>
<protein>
    <recommendedName>
        <fullName evidence="9">DNA 3'-5' helicase</fullName>
        <ecNumber evidence="9">5.6.2.4</ecNumber>
    </recommendedName>
</protein>
<keyword evidence="5 11" id="KW-0067">ATP-binding</keyword>
<dbReference type="CDD" id="cd17932">
    <property type="entry name" value="DEXQc_UvrD"/>
    <property type="match status" value="1"/>
</dbReference>
<feature type="binding site" evidence="11">
    <location>
        <begin position="23"/>
        <end position="30"/>
    </location>
    <ligand>
        <name>ATP</name>
        <dbReference type="ChEBI" id="CHEBI:30616"/>
    </ligand>
</feature>
<dbReference type="InterPro" id="IPR013986">
    <property type="entry name" value="DExx_box_DNA_helicase_dom_sf"/>
</dbReference>
<organism evidence="13 14">
    <name type="scientific">Curtobacterium caseinilyticum</name>
    <dbReference type="NCBI Taxonomy" id="3055137"/>
    <lineage>
        <taxon>Bacteria</taxon>
        <taxon>Bacillati</taxon>
        <taxon>Actinomycetota</taxon>
        <taxon>Actinomycetes</taxon>
        <taxon>Micrococcales</taxon>
        <taxon>Microbacteriaceae</taxon>
        <taxon>Curtobacterium</taxon>
    </lineage>
</organism>
<evidence type="ECO:0000256" key="5">
    <source>
        <dbReference type="ARBA" id="ARBA00022840"/>
    </source>
</evidence>
<evidence type="ECO:0000313" key="13">
    <source>
        <dbReference type="EMBL" id="MDM7892255.1"/>
    </source>
</evidence>
<sequence length="560" mass="61718">MTTRRQAFDEAVETDQRNLLVIAAPGCGKTELLAHRALQQISLLAEGRQILALTFSNKAKTNLNGRLNDVLGVERKRRFVVVHNFHGHSAEIIRCHGRTLGIPVDFEIPTDRTQPDIVDAYLEGLTEREADGVRALINSQLGEAKRGPYSDDEVLARLRDTGDQRSVLVEEHRQRTGVLFYDDLLRHGQRLLRVPEIARLYRTHFQSVMVDEFQDLSPQQLDIVLRSSDRSRTVVGDPLQGIYSWTGARPAENERLLRRISGDPLSLGTSYRSSPNVLRILGAVSVELGGAPLAAADPENWFEGGTAAGFFFKTGADEANFVRTTAAEIHERAPEATIGVICRSGWRRKPVDSAFTRSGTPARRWDLATDDPEVISRIHDAVDRLGATPTLDQLRTHVLTNAESADSETFAALVEALDALDEMVAESGSVMAAVSRLRAAEDVAEGITPGIHLLNAHVGKGQQFDWVFIPGFDEGNMPSFLAKSASERAEELRVLLVVISRARHGVVITGAASLISKKGNPYSVAPSRWRPLVRGSMTHSTRAELVSHIRRMYSDHQSSS</sequence>
<dbReference type="Pfam" id="PF13361">
    <property type="entry name" value="UvrD_C"/>
    <property type="match status" value="1"/>
</dbReference>
<dbReference type="PANTHER" id="PTHR11070:SF2">
    <property type="entry name" value="ATP-DEPENDENT DNA HELICASE SRS2"/>
    <property type="match status" value="1"/>
</dbReference>
<comment type="catalytic activity">
    <reaction evidence="10">
        <text>ATP + H2O = ADP + phosphate + H(+)</text>
        <dbReference type="Rhea" id="RHEA:13065"/>
        <dbReference type="ChEBI" id="CHEBI:15377"/>
        <dbReference type="ChEBI" id="CHEBI:15378"/>
        <dbReference type="ChEBI" id="CHEBI:30616"/>
        <dbReference type="ChEBI" id="CHEBI:43474"/>
        <dbReference type="ChEBI" id="CHEBI:456216"/>
        <dbReference type="EC" id="5.6.2.4"/>
    </reaction>
</comment>
<name>A0ABT7TRM4_9MICO</name>
<evidence type="ECO:0000256" key="8">
    <source>
        <dbReference type="ARBA" id="ARBA00034617"/>
    </source>
</evidence>
<keyword evidence="4 11" id="KW-0347">Helicase</keyword>
<dbReference type="EMBL" id="JAUCMN010000007">
    <property type="protein sequence ID" value="MDM7892255.1"/>
    <property type="molecule type" value="Genomic_DNA"/>
</dbReference>
<dbReference type="GO" id="GO:0004386">
    <property type="term" value="F:helicase activity"/>
    <property type="evidence" value="ECO:0007669"/>
    <property type="project" value="UniProtKB-KW"/>
</dbReference>
<evidence type="ECO:0000256" key="10">
    <source>
        <dbReference type="ARBA" id="ARBA00048988"/>
    </source>
</evidence>
<comment type="similarity">
    <text evidence="1">Belongs to the helicase family. UvrD subfamily.</text>
</comment>
<dbReference type="GO" id="GO:0016787">
    <property type="term" value="F:hydrolase activity"/>
    <property type="evidence" value="ECO:0007669"/>
    <property type="project" value="UniProtKB-KW"/>
</dbReference>
<keyword evidence="2 11" id="KW-0547">Nucleotide-binding</keyword>